<dbReference type="SUPFAM" id="SSF140663">
    <property type="entry name" value="TTHA0068-like"/>
    <property type="match status" value="1"/>
</dbReference>
<dbReference type="InterPro" id="IPR023203">
    <property type="entry name" value="TTHA0068_sf"/>
</dbReference>
<feature type="region of interest" description="Disordered" evidence="1">
    <location>
        <begin position="158"/>
        <end position="181"/>
    </location>
</feature>
<dbReference type="RefSeq" id="WP_144854581.1">
    <property type="nucleotide sequence ID" value="NZ_VNJI01000073.1"/>
</dbReference>
<organism evidence="2 3">
    <name type="scientific">Paenibacillus cremeus</name>
    <dbReference type="NCBI Taxonomy" id="2163881"/>
    <lineage>
        <taxon>Bacteria</taxon>
        <taxon>Bacillati</taxon>
        <taxon>Bacillota</taxon>
        <taxon>Bacilli</taxon>
        <taxon>Bacillales</taxon>
        <taxon>Paenibacillaceae</taxon>
        <taxon>Paenibacillus</taxon>
    </lineage>
</organism>
<comment type="caution">
    <text evidence="2">The sequence shown here is derived from an EMBL/GenBank/DDBJ whole genome shotgun (WGS) entry which is preliminary data.</text>
</comment>
<reference evidence="2 3" key="1">
    <citation type="submission" date="2019-07" db="EMBL/GenBank/DDBJ databases">
        <authorList>
            <person name="Kim J."/>
        </authorList>
    </citation>
    <scope>NUCLEOTIDE SEQUENCE [LARGE SCALE GENOMIC DNA]</scope>
    <source>
        <strain evidence="2 3">JC52</strain>
    </source>
</reference>
<keyword evidence="3" id="KW-1185">Reference proteome</keyword>
<dbReference type="Pfam" id="PF03745">
    <property type="entry name" value="DUF309"/>
    <property type="match status" value="1"/>
</dbReference>
<dbReference type="PANTHER" id="PTHR34796:SF1">
    <property type="entry name" value="EXPRESSED PROTEIN"/>
    <property type="match status" value="1"/>
</dbReference>
<evidence type="ECO:0000313" key="3">
    <source>
        <dbReference type="Proteomes" id="UP000317036"/>
    </source>
</evidence>
<dbReference type="InterPro" id="IPR005500">
    <property type="entry name" value="DUF309"/>
</dbReference>
<proteinExistence type="predicted"/>
<feature type="compositionally biased region" description="Basic and acidic residues" evidence="1">
    <location>
        <begin position="158"/>
        <end position="169"/>
    </location>
</feature>
<gene>
    <name evidence="2" type="ORF">FPZ49_32970</name>
</gene>
<evidence type="ECO:0000313" key="2">
    <source>
        <dbReference type="EMBL" id="TVY01007.1"/>
    </source>
</evidence>
<dbReference type="OrthoDB" id="165483at2"/>
<dbReference type="Gene3D" id="1.10.3450.10">
    <property type="entry name" value="TTHA0068-like"/>
    <property type="match status" value="1"/>
</dbReference>
<dbReference type="PANTHER" id="PTHR34796">
    <property type="entry name" value="EXPRESSED PROTEIN"/>
    <property type="match status" value="1"/>
</dbReference>
<protein>
    <submittedName>
        <fullName evidence="2">DUF309 domain-containing protein</fullName>
    </submittedName>
</protein>
<dbReference type="EMBL" id="VNJI01000073">
    <property type="protein sequence ID" value="TVY01007.1"/>
    <property type="molecule type" value="Genomic_DNA"/>
</dbReference>
<accession>A0A559JMA9</accession>
<sequence length="181" mass="21334">MPAYPDAYMDYLIYFHAERDYFECHEVLEEYWKEHPQHPCRESIVGLIQVAVSLYHQRRGNRRGGVKMMTSALTNLRPEQLAQLGIDAVRMSELLAARLEALQSEDFCFVDMNLPLQDEALIQTCLDRCASTSPQMMWQQPSDLEDTFLLNKHTLRDRSQVRAERERQKQAKQQRRMRDEA</sequence>
<dbReference type="AlphaFoldDB" id="A0A559JMA9"/>
<evidence type="ECO:0000256" key="1">
    <source>
        <dbReference type="SAM" id="MobiDB-lite"/>
    </source>
</evidence>
<name>A0A559JMA9_9BACL</name>
<dbReference type="Proteomes" id="UP000317036">
    <property type="component" value="Unassembled WGS sequence"/>
</dbReference>